<dbReference type="InterPro" id="IPR011051">
    <property type="entry name" value="RmlC_Cupin_sf"/>
</dbReference>
<evidence type="ECO:0000313" key="1">
    <source>
        <dbReference type="EMBL" id="NML47617.1"/>
    </source>
</evidence>
<gene>
    <name evidence="1" type="ORF">HHL11_27960</name>
</gene>
<dbReference type="RefSeq" id="WP_169421883.1">
    <property type="nucleotide sequence ID" value="NZ_JABBFX010000003.1"/>
</dbReference>
<sequence>MTLTLTLLATQIREVLAQADTPASRERVAAILAAALADREFVAAQFATEVGARKLLHEDPLGFCIAAHEFPGAKVGPPHDHGPSWAIYGQAEGETLMRDFEQVAPGQVRETRRYLMRQGDVHVYNEGDIHGPSRTAPTRLLRIEGRNLAGLPRSRFEVAGDSPAV</sequence>
<name>A0A848HAY5_9BURK</name>
<dbReference type="Gene3D" id="2.60.120.10">
    <property type="entry name" value="Jelly Rolls"/>
    <property type="match status" value="1"/>
</dbReference>
<reference evidence="1 2" key="1">
    <citation type="submission" date="2020-04" db="EMBL/GenBank/DDBJ databases">
        <title>Ramlibacter sp. G-1-2-2 isolated from soil.</title>
        <authorList>
            <person name="Dahal R.H."/>
        </authorList>
    </citation>
    <scope>NUCLEOTIDE SEQUENCE [LARGE SCALE GENOMIC DNA]</scope>
    <source>
        <strain evidence="1 2">G-1-2-2</strain>
    </source>
</reference>
<comment type="caution">
    <text evidence="1">The sequence shown here is derived from an EMBL/GenBank/DDBJ whole genome shotgun (WGS) entry which is preliminary data.</text>
</comment>
<dbReference type="AlphaFoldDB" id="A0A848HAY5"/>
<proteinExistence type="predicted"/>
<dbReference type="Proteomes" id="UP000541185">
    <property type="component" value="Unassembled WGS sequence"/>
</dbReference>
<dbReference type="InterPro" id="IPR014710">
    <property type="entry name" value="RmlC-like_jellyroll"/>
</dbReference>
<protein>
    <recommendedName>
        <fullName evidence="3">Cysteine dioxygenase</fullName>
    </recommendedName>
</protein>
<organism evidence="1 2">
    <name type="scientific">Ramlibacter agri</name>
    <dbReference type="NCBI Taxonomy" id="2728837"/>
    <lineage>
        <taxon>Bacteria</taxon>
        <taxon>Pseudomonadati</taxon>
        <taxon>Pseudomonadota</taxon>
        <taxon>Betaproteobacteria</taxon>
        <taxon>Burkholderiales</taxon>
        <taxon>Comamonadaceae</taxon>
        <taxon>Ramlibacter</taxon>
    </lineage>
</organism>
<evidence type="ECO:0000313" key="2">
    <source>
        <dbReference type="Proteomes" id="UP000541185"/>
    </source>
</evidence>
<accession>A0A848HAY5</accession>
<dbReference type="EMBL" id="JABBFX010000003">
    <property type="protein sequence ID" value="NML47617.1"/>
    <property type="molecule type" value="Genomic_DNA"/>
</dbReference>
<dbReference type="SUPFAM" id="SSF51182">
    <property type="entry name" value="RmlC-like cupins"/>
    <property type="match status" value="1"/>
</dbReference>
<keyword evidence="2" id="KW-1185">Reference proteome</keyword>
<evidence type="ECO:0008006" key="3">
    <source>
        <dbReference type="Google" id="ProtNLM"/>
    </source>
</evidence>